<dbReference type="Proteomes" id="UP000784880">
    <property type="component" value="Unassembled WGS sequence"/>
</dbReference>
<dbReference type="InterPro" id="IPR050580">
    <property type="entry name" value="2H_phosphoesterase_YjcG-like"/>
</dbReference>
<dbReference type="PANTHER" id="PTHR40037">
    <property type="entry name" value="PHOSPHOESTERASE YJCG-RELATED"/>
    <property type="match status" value="1"/>
</dbReference>
<name>A0ABS6J990_9BACI</name>
<proteinExistence type="inferred from homology"/>
<accession>A0ABS6J990</accession>
<feature type="active site" description="Proton donor" evidence="1">
    <location>
        <position position="34"/>
    </location>
</feature>
<comment type="caution">
    <text evidence="2">The sequence shown here is derived from an EMBL/GenBank/DDBJ whole genome shotgun (WGS) entry which is preliminary data.</text>
</comment>
<keyword evidence="3" id="KW-1185">Reference proteome</keyword>
<gene>
    <name evidence="2" type="ORF">KS419_00540</name>
</gene>
<evidence type="ECO:0000313" key="3">
    <source>
        <dbReference type="Proteomes" id="UP000784880"/>
    </source>
</evidence>
<dbReference type="EMBL" id="JAHQCS010000012">
    <property type="protein sequence ID" value="MBU9710249.1"/>
    <property type="molecule type" value="Genomic_DNA"/>
</dbReference>
<dbReference type="NCBIfam" id="NF010223">
    <property type="entry name" value="PRK13679.1"/>
    <property type="match status" value="1"/>
</dbReference>
<evidence type="ECO:0000313" key="2">
    <source>
        <dbReference type="EMBL" id="MBU9710249.1"/>
    </source>
</evidence>
<keyword evidence="1" id="KW-0378">Hydrolase</keyword>
<reference evidence="2 3" key="1">
    <citation type="submission" date="2021-06" db="EMBL/GenBank/DDBJ databases">
        <title>Bacillus sp. RD4P76, an endophyte from a halophyte.</title>
        <authorList>
            <person name="Sun J.-Q."/>
        </authorList>
    </citation>
    <scope>NUCLEOTIDE SEQUENCE [LARGE SCALE GENOMIC DNA]</scope>
    <source>
        <strain evidence="2 3">CGMCC 1.15917</strain>
    </source>
</reference>
<sequence length="171" mass="20066">MRYGIAIFPSKKLQDIANSYRKRYDSRYAMIPPHLTLKEAFEAEEEDVKGIVKHIRNVAKEIAPFTMEVYKFSSFHPVTNTIYMKVRETEELSSLHEQLNSGILAHNKKYQFVPHITIGQDLDNDECSDVYGRLRLEDINHEEKVDRFSLLYQLENGTWTAYETFLLGKEE</sequence>
<dbReference type="HAMAP" id="MF_01444">
    <property type="entry name" value="2H_phosphoesterase_YjcG"/>
    <property type="match status" value="1"/>
</dbReference>
<comment type="similarity">
    <text evidence="1">Belongs to the 2H phosphoesterase superfamily. YjcG family.</text>
</comment>
<organism evidence="2 3">
    <name type="scientific">Evansella tamaricis</name>
    <dbReference type="NCBI Taxonomy" id="2069301"/>
    <lineage>
        <taxon>Bacteria</taxon>
        <taxon>Bacillati</taxon>
        <taxon>Bacillota</taxon>
        <taxon>Bacilli</taxon>
        <taxon>Bacillales</taxon>
        <taxon>Bacillaceae</taxon>
        <taxon>Evansella</taxon>
    </lineage>
</organism>
<feature type="short sequence motif" description="HXTX 2" evidence="1">
    <location>
        <begin position="115"/>
        <end position="118"/>
    </location>
</feature>
<protein>
    <recommendedName>
        <fullName evidence="1">Putative phosphoesterase KS419_00540</fullName>
        <ecNumber evidence="1">3.1.-.-</ecNumber>
    </recommendedName>
</protein>
<feature type="short sequence motif" description="HXTX 1" evidence="1">
    <location>
        <begin position="34"/>
        <end position="37"/>
    </location>
</feature>
<dbReference type="RefSeq" id="WP_217064143.1">
    <property type="nucleotide sequence ID" value="NZ_JAHQCS010000012.1"/>
</dbReference>
<dbReference type="Pfam" id="PF13563">
    <property type="entry name" value="2_5_RNA_ligase2"/>
    <property type="match status" value="1"/>
</dbReference>
<dbReference type="EC" id="3.1.-.-" evidence="1"/>
<dbReference type="InterPro" id="IPR022932">
    <property type="entry name" value="YjcG"/>
</dbReference>
<dbReference type="PANTHER" id="PTHR40037:SF1">
    <property type="entry name" value="PHOSPHOESTERASE SAOUHSC_00951-RELATED"/>
    <property type="match status" value="1"/>
</dbReference>
<feature type="active site" description="Proton acceptor" evidence="1">
    <location>
        <position position="115"/>
    </location>
</feature>
<evidence type="ECO:0000256" key="1">
    <source>
        <dbReference type="HAMAP-Rule" id="MF_01444"/>
    </source>
</evidence>